<dbReference type="AlphaFoldDB" id="A0A4Y2JLD8"/>
<accession>A0A4Y2JLD8</accession>
<keyword evidence="2" id="KW-1185">Reference proteome</keyword>
<comment type="caution">
    <text evidence="1">The sequence shown here is derived from an EMBL/GenBank/DDBJ whole genome shotgun (WGS) entry which is preliminary data.</text>
</comment>
<dbReference type="EMBL" id="BGPR01003606">
    <property type="protein sequence ID" value="GBM90269.1"/>
    <property type="molecule type" value="Genomic_DNA"/>
</dbReference>
<reference evidence="1 2" key="1">
    <citation type="journal article" date="2019" name="Sci. Rep.">
        <title>Orb-weaving spider Araneus ventricosus genome elucidates the spidroin gene catalogue.</title>
        <authorList>
            <person name="Kono N."/>
            <person name="Nakamura H."/>
            <person name="Ohtoshi R."/>
            <person name="Moran D.A.P."/>
            <person name="Shinohara A."/>
            <person name="Yoshida Y."/>
            <person name="Fujiwara M."/>
            <person name="Mori M."/>
            <person name="Tomita M."/>
            <person name="Arakawa K."/>
        </authorList>
    </citation>
    <scope>NUCLEOTIDE SEQUENCE [LARGE SCALE GENOMIC DNA]</scope>
</reference>
<dbReference type="Proteomes" id="UP000499080">
    <property type="component" value="Unassembled WGS sequence"/>
</dbReference>
<evidence type="ECO:0000313" key="1">
    <source>
        <dbReference type="EMBL" id="GBM90269.1"/>
    </source>
</evidence>
<sequence length="120" mass="13267">MVFASDHRTPRENKVFCNPISCGEGLPFPISAALLGNIGDVGRFRNGRHCLSGLSLVDLRKGELLSAAEVTKIIFSVIFAACHISEFRSLKIHSAPNVNINLILSKNLTYRTTEEKVREK</sequence>
<proteinExistence type="predicted"/>
<gene>
    <name evidence="1" type="ORF">AVEN_189054_1</name>
</gene>
<name>A0A4Y2JLD8_ARAVE</name>
<protein>
    <submittedName>
        <fullName evidence="1">Uncharacterized protein</fullName>
    </submittedName>
</protein>
<organism evidence="1 2">
    <name type="scientific">Araneus ventricosus</name>
    <name type="common">Orbweaver spider</name>
    <name type="synonym">Epeira ventricosa</name>
    <dbReference type="NCBI Taxonomy" id="182803"/>
    <lineage>
        <taxon>Eukaryota</taxon>
        <taxon>Metazoa</taxon>
        <taxon>Ecdysozoa</taxon>
        <taxon>Arthropoda</taxon>
        <taxon>Chelicerata</taxon>
        <taxon>Arachnida</taxon>
        <taxon>Araneae</taxon>
        <taxon>Araneomorphae</taxon>
        <taxon>Entelegynae</taxon>
        <taxon>Araneoidea</taxon>
        <taxon>Araneidae</taxon>
        <taxon>Araneus</taxon>
    </lineage>
</organism>
<evidence type="ECO:0000313" key="2">
    <source>
        <dbReference type="Proteomes" id="UP000499080"/>
    </source>
</evidence>